<evidence type="ECO:0000313" key="2">
    <source>
        <dbReference type="Proteomes" id="UP000019199"/>
    </source>
</evidence>
<dbReference type="PANTHER" id="PTHR34986:SF1">
    <property type="entry name" value="PROTEIN YIAL"/>
    <property type="match status" value="1"/>
</dbReference>
<dbReference type="Gene3D" id="2.60.120.370">
    <property type="entry name" value="YhcH/YjgK/YiaL"/>
    <property type="match status" value="1"/>
</dbReference>
<accession>W1ETX9</accession>
<dbReference type="Proteomes" id="UP000019199">
    <property type="component" value="Unassembled WGS sequence"/>
</dbReference>
<comment type="caution">
    <text evidence="1">The sequence shown here is derived from an EMBL/GenBank/DDBJ whole genome shotgun (WGS) entry which is preliminary data.</text>
</comment>
<dbReference type="SUPFAM" id="SSF51197">
    <property type="entry name" value="Clavaminate synthase-like"/>
    <property type="match status" value="1"/>
</dbReference>
<organism evidence="1 2">
    <name type="scientific">Escherichia coli ISC7</name>
    <dbReference type="NCBI Taxonomy" id="1432555"/>
    <lineage>
        <taxon>Bacteria</taxon>
        <taxon>Pseudomonadati</taxon>
        <taxon>Pseudomonadota</taxon>
        <taxon>Gammaproteobacteria</taxon>
        <taxon>Enterobacterales</taxon>
        <taxon>Enterobacteriaceae</taxon>
        <taxon>Escherichia</taxon>
    </lineage>
</organism>
<dbReference type="EMBL" id="CBWN010000020">
    <property type="protein sequence ID" value="CDL24868.1"/>
    <property type="molecule type" value="Genomic_DNA"/>
</dbReference>
<evidence type="ECO:0000313" key="1">
    <source>
        <dbReference type="EMBL" id="CDL24868.1"/>
    </source>
</evidence>
<dbReference type="AlphaFoldDB" id="W1ETX9"/>
<proteinExistence type="predicted"/>
<dbReference type="InterPro" id="IPR004375">
    <property type="entry name" value="NanQ/TabA/YiaL"/>
</dbReference>
<dbReference type="NCBIfam" id="TIGR00022">
    <property type="entry name" value="YhcH/YjgK/YiaL family protein"/>
    <property type="match status" value="1"/>
</dbReference>
<dbReference type="PANTHER" id="PTHR34986">
    <property type="entry name" value="EVOLVED BETA-GALACTOSIDASE SUBUNIT BETA"/>
    <property type="match status" value="1"/>
</dbReference>
<protein>
    <submittedName>
        <fullName evidence="1">Protein YiaL</fullName>
    </submittedName>
</protein>
<sequence length="40" mass="4398">MIPGSYAIFFPQDVHRPGCILQTASEIRKIVVKVALTALN</sequence>
<dbReference type="InterPro" id="IPR037012">
    <property type="entry name" value="NanQ/TabA/YiaL_sf"/>
</dbReference>
<name>W1ETX9_ECOLX</name>
<dbReference type="Pfam" id="PF04074">
    <property type="entry name" value="DUF386"/>
    <property type="match status" value="1"/>
</dbReference>
<reference evidence="1 2" key="1">
    <citation type="submission" date="2013-10" db="EMBL/GenBank/DDBJ databases">
        <title>Antibiotic resistance diversity of beta-lactamase producers in the General Hospital Vienna.</title>
        <authorList>
            <person name="Barisic I."/>
            <person name="Mitteregger D."/>
            <person name="Hirschl A.M."/>
            <person name="Noehammer C."/>
            <person name="Wiesinger-Mayr H."/>
        </authorList>
    </citation>
    <scope>NUCLEOTIDE SEQUENCE [LARGE SCALE GENOMIC DNA]</scope>
    <source>
        <strain evidence="1 2">ISC7</strain>
    </source>
</reference>
<dbReference type="GO" id="GO:0005829">
    <property type="term" value="C:cytosol"/>
    <property type="evidence" value="ECO:0007669"/>
    <property type="project" value="TreeGrafter"/>
</dbReference>